<dbReference type="Pfam" id="PF18317">
    <property type="entry name" value="SDH_C"/>
    <property type="match status" value="1"/>
</dbReference>
<feature type="binding site" evidence="8">
    <location>
        <position position="240"/>
    </location>
    <ligand>
        <name>NADP(+)</name>
        <dbReference type="ChEBI" id="CHEBI:58349"/>
    </ligand>
</feature>
<keyword evidence="5 8" id="KW-0560">Oxidoreductase</keyword>
<dbReference type="UniPathway" id="UPA00053">
    <property type="reaction ID" value="UER00087"/>
</dbReference>
<comment type="caution">
    <text evidence="12">The sequence shown here is derived from an EMBL/GenBank/DDBJ whole genome shotgun (WGS) entry which is preliminary data.</text>
</comment>
<feature type="binding site" evidence="8">
    <location>
        <position position="104"/>
    </location>
    <ligand>
        <name>shikimate</name>
        <dbReference type="ChEBI" id="CHEBI:36208"/>
    </ligand>
</feature>
<organism evidence="12 13">
    <name type="scientific">Agitococcus lubricus</name>
    <dbReference type="NCBI Taxonomy" id="1077255"/>
    <lineage>
        <taxon>Bacteria</taxon>
        <taxon>Pseudomonadati</taxon>
        <taxon>Pseudomonadota</taxon>
        <taxon>Gammaproteobacteria</taxon>
        <taxon>Moraxellales</taxon>
        <taxon>Moraxellaceae</taxon>
        <taxon>Agitococcus</taxon>
    </lineage>
</organism>
<feature type="binding site" evidence="8">
    <location>
        <position position="219"/>
    </location>
    <ligand>
        <name>shikimate</name>
        <dbReference type="ChEBI" id="CHEBI:36208"/>
    </ligand>
</feature>
<dbReference type="EMBL" id="QAON01000010">
    <property type="protein sequence ID" value="PTQ88903.1"/>
    <property type="molecule type" value="Genomic_DNA"/>
</dbReference>
<comment type="subunit">
    <text evidence="8">Homodimer.</text>
</comment>
<evidence type="ECO:0000259" key="10">
    <source>
        <dbReference type="Pfam" id="PF08501"/>
    </source>
</evidence>
<dbReference type="Pfam" id="PF08501">
    <property type="entry name" value="Shikimate_dh_N"/>
    <property type="match status" value="1"/>
</dbReference>
<keyword evidence="3 8" id="KW-0028">Amino-acid biosynthesis</keyword>
<dbReference type="InterPro" id="IPR036291">
    <property type="entry name" value="NAD(P)-bd_dom_sf"/>
</dbReference>
<dbReference type="GO" id="GO:0009073">
    <property type="term" value="P:aromatic amino acid family biosynthetic process"/>
    <property type="evidence" value="ECO:0007669"/>
    <property type="project" value="UniProtKB-KW"/>
</dbReference>
<dbReference type="GO" id="GO:0009423">
    <property type="term" value="P:chorismate biosynthetic process"/>
    <property type="evidence" value="ECO:0007669"/>
    <property type="project" value="UniProtKB-UniRule"/>
</dbReference>
<feature type="binding site" evidence="8">
    <location>
        <begin position="153"/>
        <end position="158"/>
    </location>
    <ligand>
        <name>NADP(+)</name>
        <dbReference type="ChEBI" id="CHEBI:58349"/>
    </ligand>
</feature>
<accession>A0A2T5IY51</accession>
<dbReference type="GO" id="GO:0019632">
    <property type="term" value="P:shikimate metabolic process"/>
    <property type="evidence" value="ECO:0007669"/>
    <property type="project" value="InterPro"/>
</dbReference>
<comment type="pathway">
    <text evidence="1 8">Metabolic intermediate biosynthesis; chorismate biosynthesis; chorismate from D-erythrose 4-phosphate and phosphoenolpyruvate: step 4/7.</text>
</comment>
<evidence type="ECO:0000313" key="13">
    <source>
        <dbReference type="Proteomes" id="UP000244223"/>
    </source>
</evidence>
<dbReference type="GO" id="GO:0050661">
    <property type="term" value="F:NADP binding"/>
    <property type="evidence" value="ECO:0007669"/>
    <property type="project" value="InterPro"/>
</dbReference>
<dbReference type="GO" id="GO:0005829">
    <property type="term" value="C:cytosol"/>
    <property type="evidence" value="ECO:0007669"/>
    <property type="project" value="TreeGrafter"/>
</dbReference>
<dbReference type="InterPro" id="IPR046346">
    <property type="entry name" value="Aminoacid_DH-like_N_sf"/>
</dbReference>
<dbReference type="AlphaFoldDB" id="A0A2T5IY51"/>
<sequence>MTDRYAVIGNPIGHSRSPRIHRAFAASTLQDLSYEAILSPLDNFSLTVAQFFAQPEAKGLNVTLPFKEQAYALSEVLSLRAQQAGAVNTLMKGKDGRLYGDNTDGTGLVRDITQNLGWQLANKRILVVGAGGAVRGVLGVLLAAQPASLSICNRTPAKAQALAELFKPYGHIQALAFSELQADSVDIIINGSSASLSGESLPLARGILAANACAYDMAYGKKDLPFLAWAKAEGAQIQDGLGMLIEQAAESFFIWRGIRVPTAKLLAEIRTEL</sequence>
<feature type="domain" description="Shikimate dehydrogenase substrate binding N-terminal" evidence="10">
    <location>
        <begin position="7"/>
        <end position="90"/>
    </location>
</feature>
<dbReference type="FunFam" id="3.40.50.10860:FF:000006">
    <property type="entry name" value="Shikimate dehydrogenase (NADP(+))"/>
    <property type="match status" value="1"/>
</dbReference>
<dbReference type="CDD" id="cd01065">
    <property type="entry name" value="NAD_bind_Shikimate_DH"/>
    <property type="match status" value="1"/>
</dbReference>
<comment type="catalytic activity">
    <reaction evidence="7 8">
        <text>shikimate + NADP(+) = 3-dehydroshikimate + NADPH + H(+)</text>
        <dbReference type="Rhea" id="RHEA:17737"/>
        <dbReference type="ChEBI" id="CHEBI:15378"/>
        <dbReference type="ChEBI" id="CHEBI:16630"/>
        <dbReference type="ChEBI" id="CHEBI:36208"/>
        <dbReference type="ChEBI" id="CHEBI:57783"/>
        <dbReference type="ChEBI" id="CHEBI:58349"/>
        <dbReference type="EC" id="1.1.1.25"/>
    </reaction>
</comment>
<feature type="binding site" evidence="8">
    <location>
        <position position="63"/>
    </location>
    <ligand>
        <name>shikimate</name>
        <dbReference type="ChEBI" id="CHEBI:36208"/>
    </ligand>
</feature>
<feature type="binding site" evidence="8">
    <location>
        <position position="217"/>
    </location>
    <ligand>
        <name>NADP(+)</name>
        <dbReference type="ChEBI" id="CHEBI:58349"/>
    </ligand>
</feature>
<dbReference type="InterPro" id="IPR006151">
    <property type="entry name" value="Shikm_DH/Glu-tRNA_Rdtase"/>
</dbReference>
<keyword evidence="13" id="KW-1185">Reference proteome</keyword>
<dbReference type="PANTHER" id="PTHR21089">
    <property type="entry name" value="SHIKIMATE DEHYDROGENASE"/>
    <property type="match status" value="1"/>
</dbReference>
<comment type="caution">
    <text evidence="8">Lacks conserved residue(s) required for the propagation of feature annotation.</text>
</comment>
<keyword evidence="4 8" id="KW-0521">NADP</keyword>
<dbReference type="Pfam" id="PF01488">
    <property type="entry name" value="Shikimate_DH"/>
    <property type="match status" value="1"/>
</dbReference>
<feature type="domain" description="SDH C-terminal" evidence="11">
    <location>
        <begin position="240"/>
        <end position="266"/>
    </location>
</feature>
<feature type="active site" description="Proton acceptor" evidence="8">
    <location>
        <position position="67"/>
    </location>
</feature>
<reference evidence="12 13" key="1">
    <citation type="submission" date="2018-04" db="EMBL/GenBank/DDBJ databases">
        <title>Genomic Encyclopedia of Archaeal and Bacterial Type Strains, Phase II (KMG-II): from individual species to whole genera.</title>
        <authorList>
            <person name="Goeker M."/>
        </authorList>
    </citation>
    <scope>NUCLEOTIDE SEQUENCE [LARGE SCALE GENOMIC DNA]</scope>
    <source>
        <strain evidence="12 13">DSM 5822</strain>
    </source>
</reference>
<evidence type="ECO:0000256" key="3">
    <source>
        <dbReference type="ARBA" id="ARBA00022605"/>
    </source>
</evidence>
<evidence type="ECO:0000259" key="11">
    <source>
        <dbReference type="Pfam" id="PF18317"/>
    </source>
</evidence>
<comment type="function">
    <text evidence="8">Involved in the biosynthesis of the chorismate, which leads to the biosynthesis of aromatic amino acids. Catalyzes the reversible NADPH linked reduction of 3-dehydroshikimate (DHSA) to yield shikimate (SA).</text>
</comment>
<feature type="binding site" evidence="8">
    <location>
        <begin position="129"/>
        <end position="133"/>
    </location>
    <ligand>
        <name>NADP(+)</name>
        <dbReference type="ChEBI" id="CHEBI:58349"/>
    </ligand>
</feature>
<dbReference type="NCBIfam" id="TIGR00507">
    <property type="entry name" value="aroE"/>
    <property type="match status" value="1"/>
</dbReference>
<feature type="domain" description="Quinate/shikimate 5-dehydrogenase/glutamyl-tRNA reductase" evidence="9">
    <location>
        <begin position="117"/>
        <end position="194"/>
    </location>
</feature>
<feature type="binding site" evidence="8">
    <location>
        <begin position="15"/>
        <end position="17"/>
    </location>
    <ligand>
        <name>shikimate</name>
        <dbReference type="ChEBI" id="CHEBI:36208"/>
    </ligand>
</feature>
<proteinExistence type="inferred from homology"/>
<dbReference type="Proteomes" id="UP000244223">
    <property type="component" value="Unassembled WGS sequence"/>
</dbReference>
<dbReference type="Gene3D" id="3.40.50.720">
    <property type="entry name" value="NAD(P)-binding Rossmann-like Domain"/>
    <property type="match status" value="1"/>
</dbReference>
<dbReference type="GO" id="GO:0008652">
    <property type="term" value="P:amino acid biosynthetic process"/>
    <property type="evidence" value="ECO:0007669"/>
    <property type="project" value="UniProtKB-KW"/>
</dbReference>
<dbReference type="RefSeq" id="WP_107866063.1">
    <property type="nucleotide sequence ID" value="NZ_QAON01000010.1"/>
</dbReference>
<dbReference type="PANTHER" id="PTHR21089:SF1">
    <property type="entry name" value="BIFUNCTIONAL 3-DEHYDROQUINATE DEHYDRATASE_SHIKIMATE DEHYDROGENASE, CHLOROPLASTIC"/>
    <property type="match status" value="1"/>
</dbReference>
<dbReference type="InterPro" id="IPR011342">
    <property type="entry name" value="Shikimate_DH"/>
</dbReference>
<dbReference type="InterPro" id="IPR022893">
    <property type="entry name" value="Shikimate_DH_fam"/>
</dbReference>
<dbReference type="Gene3D" id="3.40.50.10860">
    <property type="entry name" value="Leucine Dehydrogenase, chain A, domain 1"/>
    <property type="match status" value="1"/>
</dbReference>
<feature type="binding site" evidence="8">
    <location>
        <position position="247"/>
    </location>
    <ligand>
        <name>shikimate</name>
        <dbReference type="ChEBI" id="CHEBI:36208"/>
    </ligand>
</feature>
<evidence type="ECO:0000256" key="4">
    <source>
        <dbReference type="ARBA" id="ARBA00022857"/>
    </source>
</evidence>
<name>A0A2T5IY51_9GAMM</name>
<dbReference type="InterPro" id="IPR013708">
    <property type="entry name" value="Shikimate_DH-bd_N"/>
</dbReference>
<evidence type="ECO:0000256" key="6">
    <source>
        <dbReference type="ARBA" id="ARBA00023141"/>
    </source>
</evidence>
<dbReference type="OrthoDB" id="9792692at2"/>
<dbReference type="NCBIfam" id="NF001310">
    <property type="entry name" value="PRK00258.1-2"/>
    <property type="match status" value="1"/>
</dbReference>
<evidence type="ECO:0000256" key="1">
    <source>
        <dbReference type="ARBA" id="ARBA00004871"/>
    </source>
</evidence>
<evidence type="ECO:0000256" key="2">
    <source>
        <dbReference type="ARBA" id="ARBA00012962"/>
    </source>
</evidence>
<dbReference type="GO" id="GO:0004764">
    <property type="term" value="F:shikimate 3-dehydrogenase (NADP+) activity"/>
    <property type="evidence" value="ECO:0007669"/>
    <property type="project" value="UniProtKB-UniRule"/>
</dbReference>
<gene>
    <name evidence="8" type="primary">aroE</name>
    <name evidence="12" type="ORF">C8N29_11052</name>
</gene>
<feature type="binding site" evidence="8">
    <location>
        <position position="88"/>
    </location>
    <ligand>
        <name>shikimate</name>
        <dbReference type="ChEBI" id="CHEBI:36208"/>
    </ligand>
</feature>
<dbReference type="SUPFAM" id="SSF51735">
    <property type="entry name" value="NAD(P)-binding Rossmann-fold domains"/>
    <property type="match status" value="1"/>
</dbReference>
<evidence type="ECO:0000313" key="12">
    <source>
        <dbReference type="EMBL" id="PTQ88903.1"/>
    </source>
</evidence>
<dbReference type="HAMAP" id="MF_00222">
    <property type="entry name" value="Shikimate_DH_AroE"/>
    <property type="match status" value="1"/>
</dbReference>
<protein>
    <recommendedName>
        <fullName evidence="2 8">Shikimate dehydrogenase (NADP(+))</fullName>
        <shortName evidence="8">SDH</shortName>
        <ecNumber evidence="2 8">1.1.1.25</ecNumber>
    </recommendedName>
</protein>
<dbReference type="EC" id="1.1.1.25" evidence="2 8"/>
<dbReference type="SUPFAM" id="SSF53223">
    <property type="entry name" value="Aminoacid dehydrogenase-like, N-terminal domain"/>
    <property type="match status" value="1"/>
</dbReference>
<keyword evidence="6 8" id="KW-0057">Aromatic amino acid biosynthesis</keyword>
<comment type="similarity">
    <text evidence="8">Belongs to the shikimate dehydrogenase family.</text>
</comment>
<evidence type="ECO:0000256" key="8">
    <source>
        <dbReference type="HAMAP-Rule" id="MF_00222"/>
    </source>
</evidence>
<evidence type="ECO:0000256" key="5">
    <source>
        <dbReference type="ARBA" id="ARBA00023002"/>
    </source>
</evidence>
<dbReference type="InterPro" id="IPR041121">
    <property type="entry name" value="SDH_C"/>
</dbReference>
<evidence type="ECO:0000259" key="9">
    <source>
        <dbReference type="Pfam" id="PF01488"/>
    </source>
</evidence>
<evidence type="ECO:0000256" key="7">
    <source>
        <dbReference type="ARBA" id="ARBA00049442"/>
    </source>
</evidence>